<organism evidence="3">
    <name type="scientific">Nippostrongylus brasiliensis</name>
    <name type="common">Rat hookworm</name>
    <dbReference type="NCBI Taxonomy" id="27835"/>
    <lineage>
        <taxon>Eukaryota</taxon>
        <taxon>Metazoa</taxon>
        <taxon>Ecdysozoa</taxon>
        <taxon>Nematoda</taxon>
        <taxon>Chromadorea</taxon>
        <taxon>Rhabditida</taxon>
        <taxon>Rhabditina</taxon>
        <taxon>Rhabditomorpha</taxon>
        <taxon>Strongyloidea</taxon>
        <taxon>Heligmosomidae</taxon>
        <taxon>Nippostrongylus</taxon>
    </lineage>
</organism>
<protein>
    <submittedName>
        <fullName evidence="3">Alkaline phosphatase</fullName>
    </submittedName>
</protein>
<dbReference type="WBParaSite" id="NBR_0000032401-mRNA-1">
    <property type="protein sequence ID" value="NBR_0000032401-mRNA-1"/>
    <property type="gene ID" value="NBR_0000032401"/>
</dbReference>
<proteinExistence type="predicted"/>
<accession>A0A0N4XCW8</accession>
<evidence type="ECO:0000313" key="2">
    <source>
        <dbReference type="Proteomes" id="UP000271162"/>
    </source>
</evidence>
<keyword evidence="2" id="KW-1185">Reference proteome</keyword>
<name>A0A0N4XCW8_NIPBR</name>
<dbReference type="Proteomes" id="UP000271162">
    <property type="component" value="Unassembled WGS sequence"/>
</dbReference>
<dbReference type="EMBL" id="UYSL01000116">
    <property type="protein sequence ID" value="VDL62806.1"/>
    <property type="molecule type" value="Genomic_DNA"/>
</dbReference>
<dbReference type="AlphaFoldDB" id="A0A0N4XCW8"/>
<gene>
    <name evidence="1" type="ORF">NBR_LOCUS325</name>
</gene>
<reference evidence="1 2" key="2">
    <citation type="submission" date="2018-11" db="EMBL/GenBank/DDBJ databases">
        <authorList>
            <consortium name="Pathogen Informatics"/>
        </authorList>
    </citation>
    <scope>NUCLEOTIDE SEQUENCE [LARGE SCALE GENOMIC DNA]</scope>
</reference>
<sequence>MTWYSNETFQASEPLPRTPSVDEFSVAYRGGVAVDAPLKQYGGIHADNDVEYFSTVATCAAIANDFMIVNKLRRYLNDSTRQ</sequence>
<evidence type="ECO:0000313" key="3">
    <source>
        <dbReference type="WBParaSite" id="NBR_0000032401-mRNA-1"/>
    </source>
</evidence>
<reference evidence="3" key="1">
    <citation type="submission" date="2017-02" db="UniProtKB">
        <authorList>
            <consortium name="WormBaseParasite"/>
        </authorList>
    </citation>
    <scope>IDENTIFICATION</scope>
</reference>
<evidence type="ECO:0000313" key="1">
    <source>
        <dbReference type="EMBL" id="VDL62806.1"/>
    </source>
</evidence>